<dbReference type="PROSITE" id="PS51071">
    <property type="entry name" value="HTH_RPIR"/>
    <property type="match status" value="1"/>
</dbReference>
<evidence type="ECO:0000313" key="5">
    <source>
        <dbReference type="EMBL" id="SFQ00886.1"/>
    </source>
</evidence>
<dbReference type="Pfam" id="PF01380">
    <property type="entry name" value="SIS"/>
    <property type="match status" value="1"/>
</dbReference>
<dbReference type="SUPFAM" id="SSF46689">
    <property type="entry name" value="Homeodomain-like"/>
    <property type="match status" value="1"/>
</dbReference>
<dbReference type="GO" id="GO:0003700">
    <property type="term" value="F:DNA-binding transcription factor activity"/>
    <property type="evidence" value="ECO:0007669"/>
    <property type="project" value="InterPro"/>
</dbReference>
<keyword evidence="3" id="KW-0804">Transcription</keyword>
<dbReference type="GO" id="GO:0003677">
    <property type="term" value="F:DNA binding"/>
    <property type="evidence" value="ECO:0007669"/>
    <property type="project" value="UniProtKB-KW"/>
</dbReference>
<keyword evidence="2" id="KW-0238">DNA-binding</keyword>
<feature type="domain" description="HTH rpiR-type" evidence="4">
    <location>
        <begin position="3"/>
        <end position="79"/>
    </location>
</feature>
<keyword evidence="1" id="KW-0805">Transcription regulation</keyword>
<dbReference type="InterPro" id="IPR001347">
    <property type="entry name" value="SIS_dom"/>
</dbReference>
<evidence type="ECO:0000259" key="4">
    <source>
        <dbReference type="PROSITE" id="PS51071"/>
    </source>
</evidence>
<dbReference type="RefSeq" id="WP_223155951.1">
    <property type="nucleotide sequence ID" value="NZ_JABUJY010000003.1"/>
</dbReference>
<dbReference type="PANTHER" id="PTHR30514">
    <property type="entry name" value="GLUCOKINASE"/>
    <property type="match status" value="1"/>
</dbReference>
<name>A0A1I5V1R2_9LACT</name>
<dbReference type="GO" id="GO:0097367">
    <property type="term" value="F:carbohydrate derivative binding"/>
    <property type="evidence" value="ECO:0007669"/>
    <property type="project" value="InterPro"/>
</dbReference>
<reference evidence="5 6" key="1">
    <citation type="submission" date="2016-10" db="EMBL/GenBank/DDBJ databases">
        <authorList>
            <person name="de Groot N.N."/>
        </authorList>
    </citation>
    <scope>NUCLEOTIDE SEQUENCE [LARGE SCALE GENOMIC DNA]</scope>
    <source>
        <strain evidence="5 6">DSM 20581</strain>
    </source>
</reference>
<dbReference type="InterPro" id="IPR036388">
    <property type="entry name" value="WH-like_DNA-bd_sf"/>
</dbReference>
<dbReference type="PANTHER" id="PTHR30514:SF1">
    <property type="entry name" value="HTH-TYPE TRANSCRIPTIONAL REGULATOR HEXR-RELATED"/>
    <property type="match status" value="1"/>
</dbReference>
<evidence type="ECO:0000256" key="2">
    <source>
        <dbReference type="ARBA" id="ARBA00023125"/>
    </source>
</evidence>
<dbReference type="Gene3D" id="1.10.10.10">
    <property type="entry name" value="Winged helix-like DNA-binding domain superfamily/Winged helix DNA-binding domain"/>
    <property type="match status" value="1"/>
</dbReference>
<dbReference type="Gene3D" id="3.40.50.10490">
    <property type="entry name" value="Glucose-6-phosphate isomerase like protein, domain 1"/>
    <property type="match status" value="1"/>
</dbReference>
<dbReference type="InterPro" id="IPR009057">
    <property type="entry name" value="Homeodomain-like_sf"/>
</dbReference>
<dbReference type="InterPro" id="IPR000281">
    <property type="entry name" value="HTH_RpiR"/>
</dbReference>
<dbReference type="Proteomes" id="UP000199136">
    <property type="component" value="Unassembled WGS sequence"/>
</dbReference>
<protein>
    <submittedName>
        <fullName evidence="5">Transcriptional regulator, RpiR family</fullName>
    </submittedName>
</protein>
<gene>
    <name evidence="5" type="ORF">SAMN04488506_0283</name>
</gene>
<proteinExistence type="predicted"/>
<sequence length="259" mass="29596">MVLELEALINAHYHELNENDLQILSFIVNNKQSVHQMTITELAKLTLTSKSTVLRLTKKLGFSGYSEFKYSLRHEKTKEAQDLNTVKFVDLQRKDIETTKKLYSQTDIAPIVEALHQADRIFCYGTGWGQRDVLSNFRRSMVPVGKFPIVLSALKELEMASTTSVTSKDLVIFVSLSGDIIEVDKIMNVLTLKDIPILSITSFRNNQMASRATFNLYFQTTPVLVQNEEIYSFLPLYVTTDLLQRSYVDHVLFSTDKNN</sequence>
<dbReference type="InterPro" id="IPR046348">
    <property type="entry name" value="SIS_dom_sf"/>
</dbReference>
<dbReference type="InterPro" id="IPR047640">
    <property type="entry name" value="RpiR-like"/>
</dbReference>
<dbReference type="SUPFAM" id="SSF53697">
    <property type="entry name" value="SIS domain"/>
    <property type="match status" value="1"/>
</dbReference>
<dbReference type="STRING" id="82801.SAMN04488506_0283"/>
<dbReference type="EMBL" id="FOXW01000001">
    <property type="protein sequence ID" value="SFQ00886.1"/>
    <property type="molecule type" value="Genomic_DNA"/>
</dbReference>
<dbReference type="GO" id="GO:1901135">
    <property type="term" value="P:carbohydrate derivative metabolic process"/>
    <property type="evidence" value="ECO:0007669"/>
    <property type="project" value="InterPro"/>
</dbReference>
<dbReference type="CDD" id="cd05013">
    <property type="entry name" value="SIS_RpiR"/>
    <property type="match status" value="1"/>
</dbReference>
<dbReference type="Pfam" id="PF01418">
    <property type="entry name" value="HTH_6"/>
    <property type="match status" value="1"/>
</dbReference>
<accession>A0A1I5V1R2</accession>
<dbReference type="InterPro" id="IPR035472">
    <property type="entry name" value="RpiR-like_SIS"/>
</dbReference>
<evidence type="ECO:0000313" key="6">
    <source>
        <dbReference type="Proteomes" id="UP000199136"/>
    </source>
</evidence>
<keyword evidence="6" id="KW-1185">Reference proteome</keyword>
<dbReference type="AlphaFoldDB" id="A0A1I5V1R2"/>
<evidence type="ECO:0000256" key="1">
    <source>
        <dbReference type="ARBA" id="ARBA00023015"/>
    </source>
</evidence>
<evidence type="ECO:0000256" key="3">
    <source>
        <dbReference type="ARBA" id="ARBA00023163"/>
    </source>
</evidence>
<organism evidence="5 6">
    <name type="scientific">Desemzia incerta</name>
    <dbReference type="NCBI Taxonomy" id="82801"/>
    <lineage>
        <taxon>Bacteria</taxon>
        <taxon>Bacillati</taxon>
        <taxon>Bacillota</taxon>
        <taxon>Bacilli</taxon>
        <taxon>Lactobacillales</taxon>
        <taxon>Carnobacteriaceae</taxon>
        <taxon>Desemzia</taxon>
    </lineage>
</organism>